<dbReference type="PROSITE" id="PS51782">
    <property type="entry name" value="LYSM"/>
    <property type="match status" value="1"/>
</dbReference>
<dbReference type="SUPFAM" id="SSF54106">
    <property type="entry name" value="LysM domain"/>
    <property type="match status" value="1"/>
</dbReference>
<evidence type="ECO:0000313" key="2">
    <source>
        <dbReference type="EMBL" id="MBK1789734.1"/>
    </source>
</evidence>
<dbReference type="RefSeq" id="WP_200309777.1">
    <property type="nucleotide sequence ID" value="NZ_JAENIM010000008.1"/>
</dbReference>
<sequence length="290" mass="32375">MQFWVFIKCLAATFVIASVLGTYWVLEEFNSPLLREGPAESTIVAAQEAAIQKKMEQGQLTDIEPGANAFEHVKDLLINGKMDEAEAKMKYIVSFYPASSAAEASRKILGEMNLDRLLAPHDKPVVEVKPGDTYYKICNANKTSLDNLIYLNKLRRATSLQAGAKLKVMPLNNSLVVNLRTGWLELLDSDGQFLKNYAIIDARYDSRKGKYKNSVDATGGYANDRRVAKHGDDYRASIKRISLAKHALEIRSQLEDTDPEDTGIFIANEDIEELMLLLRAGNAVQVVYPE</sequence>
<organism evidence="2 3">
    <name type="scientific">Persicirhabdus sediminis</name>
    <dbReference type="NCBI Taxonomy" id="454144"/>
    <lineage>
        <taxon>Bacteria</taxon>
        <taxon>Pseudomonadati</taxon>
        <taxon>Verrucomicrobiota</taxon>
        <taxon>Verrucomicrobiia</taxon>
        <taxon>Verrucomicrobiales</taxon>
        <taxon>Verrucomicrobiaceae</taxon>
        <taxon>Persicirhabdus</taxon>
    </lineage>
</organism>
<accession>A0A8J7SHB7</accession>
<keyword evidence="3" id="KW-1185">Reference proteome</keyword>
<gene>
    <name evidence="2" type="ORF">JIN82_01050</name>
</gene>
<comment type="caution">
    <text evidence="2">The sequence shown here is derived from an EMBL/GenBank/DDBJ whole genome shotgun (WGS) entry which is preliminary data.</text>
</comment>
<dbReference type="InterPro" id="IPR036779">
    <property type="entry name" value="LysM_dom_sf"/>
</dbReference>
<protein>
    <submittedName>
        <fullName evidence="2">LysM peptidoglycan-binding domain-containing protein</fullName>
    </submittedName>
</protein>
<dbReference type="Gene3D" id="3.10.350.10">
    <property type="entry name" value="LysM domain"/>
    <property type="match status" value="1"/>
</dbReference>
<evidence type="ECO:0000313" key="3">
    <source>
        <dbReference type="Proteomes" id="UP000624703"/>
    </source>
</evidence>
<name>A0A8J7SHB7_9BACT</name>
<dbReference type="Proteomes" id="UP000624703">
    <property type="component" value="Unassembled WGS sequence"/>
</dbReference>
<dbReference type="SMART" id="SM00257">
    <property type="entry name" value="LysM"/>
    <property type="match status" value="1"/>
</dbReference>
<dbReference type="AlphaFoldDB" id="A0A8J7SHB7"/>
<reference evidence="2" key="1">
    <citation type="submission" date="2021-01" db="EMBL/GenBank/DDBJ databases">
        <title>Modified the classification status of verrucomicrobia.</title>
        <authorList>
            <person name="Feng X."/>
        </authorList>
    </citation>
    <scope>NUCLEOTIDE SEQUENCE</scope>
    <source>
        <strain evidence="2">_KCTC 22039</strain>
    </source>
</reference>
<proteinExistence type="predicted"/>
<dbReference type="InterPro" id="IPR018392">
    <property type="entry name" value="LysM"/>
</dbReference>
<feature type="domain" description="LysM" evidence="1">
    <location>
        <begin position="124"/>
        <end position="168"/>
    </location>
</feature>
<dbReference type="Pfam" id="PF01476">
    <property type="entry name" value="LysM"/>
    <property type="match status" value="1"/>
</dbReference>
<dbReference type="EMBL" id="JAENIM010000008">
    <property type="protein sequence ID" value="MBK1789734.1"/>
    <property type="molecule type" value="Genomic_DNA"/>
</dbReference>
<dbReference type="CDD" id="cd00118">
    <property type="entry name" value="LysM"/>
    <property type="match status" value="1"/>
</dbReference>
<evidence type="ECO:0000259" key="1">
    <source>
        <dbReference type="PROSITE" id="PS51782"/>
    </source>
</evidence>